<protein>
    <submittedName>
        <fullName evidence="5">Uncharacterized protein</fullName>
    </submittedName>
</protein>
<feature type="compositionally biased region" description="Acidic residues" evidence="4">
    <location>
        <begin position="10"/>
        <end position="28"/>
    </location>
</feature>
<dbReference type="PANTHER" id="PTHR24126:SF14">
    <property type="entry name" value="ANK_REP_REGION DOMAIN-CONTAINING PROTEIN"/>
    <property type="match status" value="1"/>
</dbReference>
<dbReference type="EMBL" id="HBER01023590">
    <property type="protein sequence ID" value="CAD8536517.1"/>
    <property type="molecule type" value="Transcribed_RNA"/>
</dbReference>
<dbReference type="Pfam" id="PF12796">
    <property type="entry name" value="Ank_2"/>
    <property type="match status" value="1"/>
</dbReference>
<dbReference type="PANTHER" id="PTHR24126">
    <property type="entry name" value="ANKYRIN REPEAT, PH AND SEC7 DOMAIN CONTAINING PROTEIN SECG-RELATED"/>
    <property type="match status" value="1"/>
</dbReference>
<feature type="repeat" description="ANK" evidence="3">
    <location>
        <begin position="335"/>
        <end position="367"/>
    </location>
</feature>
<gene>
    <name evidence="5" type="ORF">CLEP1334_LOCUS11799</name>
</gene>
<dbReference type="SMART" id="SM00248">
    <property type="entry name" value="ANK"/>
    <property type="match status" value="3"/>
</dbReference>
<proteinExistence type="predicted"/>
<dbReference type="InterPro" id="IPR036770">
    <property type="entry name" value="Ankyrin_rpt-contain_sf"/>
</dbReference>
<evidence type="ECO:0000313" key="5">
    <source>
        <dbReference type="EMBL" id="CAD8536517.1"/>
    </source>
</evidence>
<accession>A0A7S0IZZ5</accession>
<feature type="region of interest" description="Disordered" evidence="4">
    <location>
        <begin position="102"/>
        <end position="144"/>
    </location>
</feature>
<evidence type="ECO:0000256" key="2">
    <source>
        <dbReference type="ARBA" id="ARBA00023043"/>
    </source>
</evidence>
<keyword evidence="1" id="KW-0677">Repeat</keyword>
<evidence type="ECO:0000256" key="4">
    <source>
        <dbReference type="SAM" id="MobiDB-lite"/>
    </source>
</evidence>
<name>A0A7S0IZZ5_9EUKA</name>
<evidence type="ECO:0000256" key="1">
    <source>
        <dbReference type="ARBA" id="ARBA00022737"/>
    </source>
</evidence>
<keyword evidence="2 3" id="KW-0040">ANK repeat</keyword>
<dbReference type="PROSITE" id="PS50088">
    <property type="entry name" value="ANK_REPEAT"/>
    <property type="match status" value="1"/>
</dbReference>
<dbReference type="AlphaFoldDB" id="A0A7S0IZZ5"/>
<dbReference type="InterPro" id="IPR002110">
    <property type="entry name" value="Ankyrin_rpt"/>
</dbReference>
<dbReference type="Gene3D" id="1.25.40.20">
    <property type="entry name" value="Ankyrin repeat-containing domain"/>
    <property type="match status" value="1"/>
</dbReference>
<dbReference type="SUPFAM" id="SSF48403">
    <property type="entry name" value="Ankyrin repeat"/>
    <property type="match status" value="1"/>
</dbReference>
<feature type="region of interest" description="Disordered" evidence="4">
    <location>
        <begin position="1"/>
        <end position="42"/>
    </location>
</feature>
<reference evidence="5" key="1">
    <citation type="submission" date="2021-01" db="EMBL/GenBank/DDBJ databases">
        <authorList>
            <person name="Corre E."/>
            <person name="Pelletier E."/>
            <person name="Niang G."/>
            <person name="Scheremetjew M."/>
            <person name="Finn R."/>
            <person name="Kale V."/>
            <person name="Holt S."/>
            <person name="Cochrane G."/>
            <person name="Meng A."/>
            <person name="Brown T."/>
            <person name="Cohen L."/>
        </authorList>
    </citation>
    <scope>NUCLEOTIDE SEQUENCE</scope>
    <source>
        <strain evidence="5">RCC1130</strain>
    </source>
</reference>
<organism evidence="5">
    <name type="scientific">Calcidiscus leptoporus</name>
    <dbReference type="NCBI Taxonomy" id="127549"/>
    <lineage>
        <taxon>Eukaryota</taxon>
        <taxon>Haptista</taxon>
        <taxon>Haptophyta</taxon>
        <taxon>Prymnesiophyceae</taxon>
        <taxon>Coccolithales</taxon>
        <taxon>Calcidiscaceae</taxon>
        <taxon>Calcidiscus</taxon>
    </lineage>
</organism>
<feature type="compositionally biased region" description="Pro residues" evidence="4">
    <location>
        <begin position="126"/>
        <end position="135"/>
    </location>
</feature>
<sequence length="472" mass="50809">MMAGGRGGVEDEEAIVFDEEGEEEEITHEEEKELLPQGVEPWEDDDYEVARSISDDGADGEELDQVLKSLVERSILSESQVDEITDSLARGETTARQIIDTWRPRVAEAQSSANGPTGVAESQAPVQPPAAPAPAPASAAGQWPSSLREWVERAFEGCKSDTERSYVEQGLRATIASATASQTLWSKDWESEPLPQQLPPPNLGARVLLTGLQARPELNGEHGEIISSGEDGRFGVRLDSGISVRVRNANLRSIKTGDQSQQPPDRCPLQIDPVQSAVTRGQLSPVQQAQLAALLAFHAITQDQLQELWMSRTFGLLNHADPDIPPCPARLRASNGMHRLHEAAIKGDAMRISRILGRGIDANLLDDCGSTALMHACLWGEDDAVYALLMMGADTELLARSGGGSALCMACVHGPAHQRPQGVPYDASRQLRVVILLLACGANREETTAGGDNPLALAFCAGDHAIIRILQL</sequence>
<evidence type="ECO:0000256" key="3">
    <source>
        <dbReference type="PROSITE-ProRule" id="PRU00023"/>
    </source>
</evidence>